<evidence type="ECO:0000313" key="1">
    <source>
        <dbReference type="EMBL" id="KAF9646693.1"/>
    </source>
</evidence>
<dbReference type="EMBL" id="MU118051">
    <property type="protein sequence ID" value="KAF9646693.1"/>
    <property type="molecule type" value="Genomic_DNA"/>
</dbReference>
<keyword evidence="1" id="KW-0808">Transferase</keyword>
<comment type="caution">
    <text evidence="1">The sequence shown here is derived from an EMBL/GenBank/DDBJ whole genome shotgun (WGS) entry which is preliminary data.</text>
</comment>
<reference evidence="1" key="2">
    <citation type="journal article" date="2020" name="Nat. Commun.">
        <title>Large-scale genome sequencing of mycorrhizal fungi provides insights into the early evolution of symbiotic traits.</title>
        <authorList>
            <person name="Miyauchi S."/>
            <person name="Kiss E."/>
            <person name="Kuo A."/>
            <person name="Drula E."/>
            <person name="Kohler A."/>
            <person name="Sanchez-Garcia M."/>
            <person name="Morin E."/>
            <person name="Andreopoulos B."/>
            <person name="Barry K.W."/>
            <person name="Bonito G."/>
            <person name="Buee M."/>
            <person name="Carver A."/>
            <person name="Chen C."/>
            <person name="Cichocki N."/>
            <person name="Clum A."/>
            <person name="Culley D."/>
            <person name="Crous P.W."/>
            <person name="Fauchery L."/>
            <person name="Girlanda M."/>
            <person name="Hayes R.D."/>
            <person name="Keri Z."/>
            <person name="LaButti K."/>
            <person name="Lipzen A."/>
            <person name="Lombard V."/>
            <person name="Magnuson J."/>
            <person name="Maillard F."/>
            <person name="Murat C."/>
            <person name="Nolan M."/>
            <person name="Ohm R.A."/>
            <person name="Pangilinan J."/>
            <person name="Pereira M.F."/>
            <person name="Perotto S."/>
            <person name="Peter M."/>
            <person name="Pfister S."/>
            <person name="Riley R."/>
            <person name="Sitrit Y."/>
            <person name="Stielow J.B."/>
            <person name="Szollosi G."/>
            <person name="Zifcakova L."/>
            <person name="Stursova M."/>
            <person name="Spatafora J.W."/>
            <person name="Tedersoo L."/>
            <person name="Vaario L.M."/>
            <person name="Yamada A."/>
            <person name="Yan M."/>
            <person name="Wang P."/>
            <person name="Xu J."/>
            <person name="Bruns T."/>
            <person name="Baldrian P."/>
            <person name="Vilgalys R."/>
            <person name="Dunand C."/>
            <person name="Henrissat B."/>
            <person name="Grigoriev I.V."/>
            <person name="Hibbett D."/>
            <person name="Nagy L.G."/>
            <person name="Martin F.M."/>
        </authorList>
    </citation>
    <scope>NUCLEOTIDE SEQUENCE</scope>
    <source>
        <strain evidence="1">P2</strain>
    </source>
</reference>
<gene>
    <name evidence="1" type="ORF">BDM02DRAFT_3171269</name>
</gene>
<organism evidence="1 2">
    <name type="scientific">Thelephora ganbajun</name>
    <name type="common">Ganba fungus</name>
    <dbReference type="NCBI Taxonomy" id="370292"/>
    <lineage>
        <taxon>Eukaryota</taxon>
        <taxon>Fungi</taxon>
        <taxon>Dikarya</taxon>
        <taxon>Basidiomycota</taxon>
        <taxon>Agaricomycotina</taxon>
        <taxon>Agaricomycetes</taxon>
        <taxon>Thelephorales</taxon>
        <taxon>Thelephoraceae</taxon>
        <taxon>Thelephora</taxon>
    </lineage>
</organism>
<sequence>MWSENREVQDGDLVIVWLTREFIQPLQVTAGKLFNSKFGSYRHDDLIGLPYGSKVASSHGRGFIHVLRPTPELWTMALPHRTQILYLADIAFITSWLNIRSGSNVIEAGTGSGSFSHSTARTIGSSGHLWSYEFHEARALKARQEFAEHGMSNVTLTHRNVCRDGFTIVDAADAVFLDLPAPWEAVQHAKSALRKDQTTRICCFSPCMEQVLRTVNVLNEHGFTEITMYETLMRPHEVSQIPSLKSVRQVGEELKDMAVRREERRLRQIASSAASRAKRKREGTGDESDPGEMQEDVSLKRVKTGEGEDGKTSNTRVGAEIRKHSDDHDVGSVDVGGSNSIVGGSGSGRYLNVSRVFPEVRGHTSYLTFACLIPFPPDAILRNSTE</sequence>
<keyword evidence="1" id="KW-0489">Methyltransferase</keyword>
<proteinExistence type="predicted"/>
<name>A0ACB6ZAR4_THEGA</name>
<dbReference type="Proteomes" id="UP000886501">
    <property type="component" value="Unassembled WGS sequence"/>
</dbReference>
<protein>
    <submittedName>
        <fullName evidence="1">tRNA methyltransferase complex GCD14 subunit</fullName>
    </submittedName>
</protein>
<accession>A0ACB6ZAR4</accession>
<keyword evidence="2" id="KW-1185">Reference proteome</keyword>
<reference evidence="1" key="1">
    <citation type="submission" date="2019-10" db="EMBL/GenBank/DDBJ databases">
        <authorList>
            <consortium name="DOE Joint Genome Institute"/>
            <person name="Kuo A."/>
            <person name="Miyauchi S."/>
            <person name="Kiss E."/>
            <person name="Drula E."/>
            <person name="Kohler A."/>
            <person name="Sanchez-Garcia M."/>
            <person name="Andreopoulos B."/>
            <person name="Barry K.W."/>
            <person name="Bonito G."/>
            <person name="Buee M."/>
            <person name="Carver A."/>
            <person name="Chen C."/>
            <person name="Cichocki N."/>
            <person name="Clum A."/>
            <person name="Culley D."/>
            <person name="Crous P.W."/>
            <person name="Fauchery L."/>
            <person name="Girlanda M."/>
            <person name="Hayes R."/>
            <person name="Keri Z."/>
            <person name="Labutti K."/>
            <person name="Lipzen A."/>
            <person name="Lombard V."/>
            <person name="Magnuson J."/>
            <person name="Maillard F."/>
            <person name="Morin E."/>
            <person name="Murat C."/>
            <person name="Nolan M."/>
            <person name="Ohm R."/>
            <person name="Pangilinan J."/>
            <person name="Pereira M."/>
            <person name="Perotto S."/>
            <person name="Peter M."/>
            <person name="Riley R."/>
            <person name="Sitrit Y."/>
            <person name="Stielow B."/>
            <person name="Szollosi G."/>
            <person name="Zifcakova L."/>
            <person name="Stursova M."/>
            <person name="Spatafora J.W."/>
            <person name="Tedersoo L."/>
            <person name="Vaario L.-M."/>
            <person name="Yamada A."/>
            <person name="Yan M."/>
            <person name="Wang P."/>
            <person name="Xu J."/>
            <person name="Bruns T."/>
            <person name="Baldrian P."/>
            <person name="Vilgalys R."/>
            <person name="Henrissat B."/>
            <person name="Grigoriev I.V."/>
            <person name="Hibbett D."/>
            <person name="Nagy L.G."/>
            <person name="Martin F.M."/>
        </authorList>
    </citation>
    <scope>NUCLEOTIDE SEQUENCE</scope>
    <source>
        <strain evidence="1">P2</strain>
    </source>
</reference>
<evidence type="ECO:0000313" key="2">
    <source>
        <dbReference type="Proteomes" id="UP000886501"/>
    </source>
</evidence>